<comment type="caution">
    <text evidence="4">The sequence shown here is derived from an EMBL/GenBank/DDBJ whole genome shotgun (WGS) entry which is preliminary data.</text>
</comment>
<dbReference type="CDD" id="cd12087">
    <property type="entry name" value="TM_EGFR-like"/>
    <property type="match status" value="1"/>
</dbReference>
<evidence type="ECO:0000313" key="4">
    <source>
        <dbReference type="EMBL" id="KAJ9143726.1"/>
    </source>
</evidence>
<gene>
    <name evidence="4" type="ORF">NKR23_g6324</name>
</gene>
<keyword evidence="2" id="KW-0812">Transmembrane</keyword>
<keyword evidence="5" id="KW-1185">Reference proteome</keyword>
<dbReference type="AlphaFoldDB" id="A0AA38RL27"/>
<evidence type="ECO:0000256" key="2">
    <source>
        <dbReference type="SAM" id="Phobius"/>
    </source>
</evidence>
<name>A0AA38RL27_9PEZI</name>
<feature type="region of interest" description="Disordered" evidence="1">
    <location>
        <begin position="341"/>
        <end position="363"/>
    </location>
</feature>
<sequence length="505" mass="54515">MAIRFATLALALLVPRLAFALQVTPNSPCASLCIDSDTLDTSDPNSSTTTGSDIVCEDADFDSSGTGTKWEQCMTCLQNSTFSQGSENDQMWFLYNLRYNFDYCIFGFPNATDVGSSPCITETACGELEAALQDGNLDSTDLSQYGYCDADGSVMTGEFYDKCLACVSASGDTNYITNALVALEAGCLQRPAVGSILGLNDTVFSHNIIEIVDPTAVSPSTGNSSKPHVSAAVIAGIVVGVLLLIAIIAAVLYIRYRKRKNRKLRANPLWVHRPKSSLSFRCQKVLSPTSPKFFQDAEGMSNDMAQATSRERNYIESKPRNSAVDTKHVSLAIQSIPSSTQEKAPVGLSNYRPPSSTRFSNGPLPLRSLTTSIPAVPPSVHPSPIATRSSPSSASDAYFTTPTSTTQLIPPNIMPYVPADHAAVAGSRNRNDRSPVSAKTVSPLMKQRTWSMNQEGVYFPPPPAPQKSPKKFNGAFSSSKKTRRESGSPVEIRYIQTDFSAPPRR</sequence>
<dbReference type="EMBL" id="JANBVO010000018">
    <property type="protein sequence ID" value="KAJ9143726.1"/>
    <property type="molecule type" value="Genomic_DNA"/>
</dbReference>
<protein>
    <submittedName>
        <fullName evidence="4">LPXTG-domain-containing protein</fullName>
    </submittedName>
</protein>
<keyword evidence="2" id="KW-0472">Membrane</keyword>
<feature type="transmembrane region" description="Helical" evidence="2">
    <location>
        <begin position="229"/>
        <end position="254"/>
    </location>
</feature>
<feature type="signal peptide" evidence="3">
    <location>
        <begin position="1"/>
        <end position="20"/>
    </location>
</feature>
<dbReference type="Proteomes" id="UP001174694">
    <property type="component" value="Unassembled WGS sequence"/>
</dbReference>
<feature type="chain" id="PRO_5041378886" evidence="3">
    <location>
        <begin position="21"/>
        <end position="505"/>
    </location>
</feature>
<feature type="region of interest" description="Disordered" evidence="1">
    <location>
        <begin position="454"/>
        <end position="505"/>
    </location>
</feature>
<accession>A0AA38RL27</accession>
<evidence type="ECO:0000256" key="1">
    <source>
        <dbReference type="SAM" id="MobiDB-lite"/>
    </source>
</evidence>
<evidence type="ECO:0000313" key="5">
    <source>
        <dbReference type="Proteomes" id="UP001174694"/>
    </source>
</evidence>
<keyword evidence="2" id="KW-1133">Transmembrane helix</keyword>
<reference evidence="4" key="1">
    <citation type="submission" date="2022-07" db="EMBL/GenBank/DDBJ databases">
        <title>Fungi with potential for degradation of polypropylene.</title>
        <authorList>
            <person name="Gostincar C."/>
        </authorList>
    </citation>
    <scope>NUCLEOTIDE SEQUENCE</scope>
    <source>
        <strain evidence="4">EXF-13308</strain>
    </source>
</reference>
<organism evidence="4 5">
    <name type="scientific">Pleurostoma richardsiae</name>
    <dbReference type="NCBI Taxonomy" id="41990"/>
    <lineage>
        <taxon>Eukaryota</taxon>
        <taxon>Fungi</taxon>
        <taxon>Dikarya</taxon>
        <taxon>Ascomycota</taxon>
        <taxon>Pezizomycotina</taxon>
        <taxon>Sordariomycetes</taxon>
        <taxon>Sordariomycetidae</taxon>
        <taxon>Calosphaeriales</taxon>
        <taxon>Pleurostomataceae</taxon>
        <taxon>Pleurostoma</taxon>
    </lineage>
</organism>
<feature type="region of interest" description="Disordered" evidence="1">
    <location>
        <begin position="375"/>
        <end position="399"/>
    </location>
</feature>
<feature type="compositionally biased region" description="Polar residues" evidence="1">
    <location>
        <begin position="386"/>
        <end position="399"/>
    </location>
</feature>
<keyword evidence="3" id="KW-0732">Signal</keyword>
<proteinExistence type="predicted"/>
<evidence type="ECO:0000256" key="3">
    <source>
        <dbReference type="SAM" id="SignalP"/>
    </source>
</evidence>